<evidence type="ECO:0000256" key="5">
    <source>
        <dbReference type="ARBA" id="ARBA00022692"/>
    </source>
</evidence>
<proteinExistence type="predicted"/>
<feature type="transmembrane region" description="Helical" evidence="11">
    <location>
        <begin position="473"/>
        <end position="493"/>
    </location>
</feature>
<evidence type="ECO:0000256" key="3">
    <source>
        <dbReference type="ARBA" id="ARBA00022449"/>
    </source>
</evidence>
<feature type="compositionally biased region" description="Acidic residues" evidence="10">
    <location>
        <begin position="865"/>
        <end position="878"/>
    </location>
</feature>
<evidence type="ECO:0000256" key="9">
    <source>
        <dbReference type="ARBA" id="ARBA00023136"/>
    </source>
</evidence>
<evidence type="ECO:0000256" key="7">
    <source>
        <dbReference type="ARBA" id="ARBA00022989"/>
    </source>
</evidence>
<dbReference type="GO" id="GO:1902600">
    <property type="term" value="P:proton transmembrane transport"/>
    <property type="evidence" value="ECO:0007669"/>
    <property type="project" value="InterPro"/>
</dbReference>
<dbReference type="OrthoDB" id="4834at2759"/>
<dbReference type="GeneID" id="16997490"/>
<dbReference type="GO" id="GO:0006813">
    <property type="term" value="P:potassium ion transport"/>
    <property type="evidence" value="ECO:0007669"/>
    <property type="project" value="UniProtKB-KW"/>
</dbReference>
<sequence length="932" mass="99458">MPVWSPSAFIPQVSPHGSWLATQIKYGLGKDLVCVRNGVAKRPKLRRASRVRDGGALPVRLTAEVGAGQREQELDALIVRNGSSGLRHALTAGPRVGYANFKELLLTLVCGMVVALVLWPTRRPRFVHSARESIWTKVLFSCRSSALGSRREPVATSRRVEVPKSLLACASPAPTAIQTTDIASERTLRGKLIKVGREATHFEMHEPVADALAVLIATVIVVPIMKRLRMSPILGFLLAGVVMGPNGLKIVKEIGASKALAELGVVFFLFEMGLELSVARLKSLFMDVFGLGLAQFVVTGVALGFACTSAGLDIRAAFVVGGALALSSSAFVLQMLNERGEIGTRFGRGAFGILLFQDLAVVPLLVVVPLLGASGGGMSLATALSVAAAKGLIALVSIYFAGHFLFDPVFNATAGAKSPEAFVATILATVLGMSALTEGFGLSDTLGAFLAGTLLAETRYRHQIEADIMPFRGLLLGLFFMTVGFGIDMRLLVGNLRVVLLLILGVLALKAGIITALARLFGFSFANSQRTGLILAQGGEFAFVVLGLAQRSSVLDPALTQLLNLVIALSMACTPILFALGLRIASAIEQRRGLIGTRSEDVSAASDFVLVAGYGRVGQAICDMLSARFIPWVAFDTSPTRVIEARKKGLPVFFGDACRPDVLRTAGAGKARAIVVTVRDPDAAFRAVTAIRQEFPEKPVFARARDERHRKMLSMAGATAIVPEILESSLLLGGAVLHAFNVPAEEISRLIEDARKRAVSEFGLEMFGELSSEKMGMWRYKAEETSRQSPNGSISTAASAVGSLLAAAPTAQAHGDRDGDFSESTDSQLENEGRDKSRSTDDEQNGADSDAGRERIRADTHLDVETSDEELEVDEGELIPESALRMPGPITPSSSKQVRHEDEYPEYPPYPLDEDISTTGSPADARREGGNL</sequence>
<evidence type="ECO:0000313" key="14">
    <source>
        <dbReference type="Proteomes" id="UP000007014"/>
    </source>
</evidence>
<dbReference type="Pfam" id="PF02254">
    <property type="entry name" value="TrkA_N"/>
    <property type="match status" value="1"/>
</dbReference>
<feature type="compositionally biased region" description="Basic and acidic residues" evidence="10">
    <location>
        <begin position="831"/>
        <end position="841"/>
    </location>
</feature>
<dbReference type="PROSITE" id="PS51201">
    <property type="entry name" value="RCK_N"/>
    <property type="match status" value="1"/>
</dbReference>
<dbReference type="GO" id="GO:0016020">
    <property type="term" value="C:membrane"/>
    <property type="evidence" value="ECO:0007669"/>
    <property type="project" value="InterPro"/>
</dbReference>
<evidence type="ECO:0000256" key="1">
    <source>
        <dbReference type="ARBA" id="ARBA00004127"/>
    </source>
</evidence>
<dbReference type="FunFam" id="3.40.50.720:FF:000036">
    <property type="entry name" value="Glutathione-regulated potassium-efflux system protein KefB"/>
    <property type="match status" value="1"/>
</dbReference>
<accession>M1UWZ0</accession>
<feature type="transmembrane region" description="Helical" evidence="11">
    <location>
        <begin position="349"/>
        <end position="373"/>
    </location>
</feature>
<feature type="transmembrane region" description="Helical" evidence="11">
    <location>
        <begin position="380"/>
        <end position="401"/>
    </location>
</feature>
<dbReference type="eggNOG" id="KOG1650">
    <property type="taxonomic scope" value="Eukaryota"/>
</dbReference>
<dbReference type="SUPFAM" id="SSF51735">
    <property type="entry name" value="NAD(P)-binding Rossmann-fold domains"/>
    <property type="match status" value="1"/>
</dbReference>
<evidence type="ECO:0000256" key="11">
    <source>
        <dbReference type="SAM" id="Phobius"/>
    </source>
</evidence>
<feature type="region of interest" description="Disordered" evidence="10">
    <location>
        <begin position="808"/>
        <end position="932"/>
    </location>
</feature>
<gene>
    <name evidence="13" type="ORF">CYME_CMS232C</name>
</gene>
<dbReference type="PANTHER" id="PTHR46157">
    <property type="entry name" value="K(+) EFFLUX ANTIPORTER 3, CHLOROPLASTIC"/>
    <property type="match status" value="1"/>
</dbReference>
<dbReference type="RefSeq" id="XP_005538877.1">
    <property type="nucleotide sequence ID" value="XM_005538820.1"/>
</dbReference>
<keyword evidence="4" id="KW-0633">Potassium transport</keyword>
<feature type="transmembrane region" description="Helical" evidence="11">
    <location>
        <begin position="421"/>
        <end position="452"/>
    </location>
</feature>
<evidence type="ECO:0000256" key="6">
    <source>
        <dbReference type="ARBA" id="ARBA00022958"/>
    </source>
</evidence>
<feature type="transmembrane region" description="Helical" evidence="11">
    <location>
        <begin position="499"/>
        <end position="521"/>
    </location>
</feature>
<keyword evidence="9 11" id="KW-0472">Membrane</keyword>
<protein>
    <submittedName>
        <fullName evidence="13">K efflux antiporter KEA1</fullName>
    </submittedName>
</protein>
<feature type="transmembrane region" description="Helical" evidence="11">
    <location>
        <begin position="562"/>
        <end position="582"/>
    </location>
</feature>
<evidence type="ECO:0000259" key="12">
    <source>
        <dbReference type="PROSITE" id="PS51201"/>
    </source>
</evidence>
<feature type="transmembrane region" description="Helical" evidence="11">
    <location>
        <begin position="284"/>
        <end position="305"/>
    </location>
</feature>
<keyword evidence="14" id="KW-1185">Reference proteome</keyword>
<keyword evidence="6" id="KW-0630">Potassium</keyword>
<dbReference type="GO" id="GO:0015297">
    <property type="term" value="F:antiporter activity"/>
    <property type="evidence" value="ECO:0007669"/>
    <property type="project" value="UniProtKB-KW"/>
</dbReference>
<feature type="transmembrane region" description="Helical" evidence="11">
    <location>
        <begin position="317"/>
        <end position="337"/>
    </location>
</feature>
<feature type="transmembrane region" description="Helical" evidence="11">
    <location>
        <begin position="533"/>
        <end position="550"/>
    </location>
</feature>
<keyword evidence="7 11" id="KW-1133">Transmembrane helix</keyword>
<feature type="compositionally biased region" description="Basic and acidic residues" evidence="10">
    <location>
        <begin position="850"/>
        <end position="864"/>
    </location>
</feature>
<name>M1UWZ0_CYAM1</name>
<keyword evidence="5 11" id="KW-0812">Transmembrane</keyword>
<organism evidence="13 14">
    <name type="scientific">Cyanidioschyzon merolae (strain NIES-3377 / 10D)</name>
    <name type="common">Unicellular red alga</name>
    <dbReference type="NCBI Taxonomy" id="280699"/>
    <lineage>
        <taxon>Eukaryota</taxon>
        <taxon>Rhodophyta</taxon>
        <taxon>Bangiophyceae</taxon>
        <taxon>Cyanidiales</taxon>
        <taxon>Cyanidiaceae</taxon>
        <taxon>Cyanidioschyzon</taxon>
    </lineage>
</organism>
<reference evidence="13 14" key="1">
    <citation type="journal article" date="2004" name="Nature">
        <title>Genome sequence of the ultrasmall unicellular red alga Cyanidioschyzon merolae 10D.</title>
        <authorList>
            <person name="Matsuzaki M."/>
            <person name="Misumi O."/>
            <person name="Shin-i T."/>
            <person name="Maruyama S."/>
            <person name="Takahara M."/>
            <person name="Miyagishima S."/>
            <person name="Mori T."/>
            <person name="Nishida K."/>
            <person name="Yagisawa F."/>
            <person name="Nishida K."/>
            <person name="Yoshida Y."/>
            <person name="Nishimura Y."/>
            <person name="Nakao S."/>
            <person name="Kobayashi T."/>
            <person name="Momoyama Y."/>
            <person name="Higashiyama T."/>
            <person name="Minoda A."/>
            <person name="Sano M."/>
            <person name="Nomoto H."/>
            <person name="Oishi K."/>
            <person name="Hayashi H."/>
            <person name="Ohta F."/>
            <person name="Nishizaka S."/>
            <person name="Haga S."/>
            <person name="Miura S."/>
            <person name="Morishita T."/>
            <person name="Kabeya Y."/>
            <person name="Terasawa K."/>
            <person name="Suzuki Y."/>
            <person name="Ishii Y."/>
            <person name="Asakawa S."/>
            <person name="Takano H."/>
            <person name="Ohta N."/>
            <person name="Kuroiwa H."/>
            <person name="Tanaka K."/>
            <person name="Shimizu N."/>
            <person name="Sugano S."/>
            <person name="Sato N."/>
            <person name="Nozaki H."/>
            <person name="Ogasawara N."/>
            <person name="Kohara Y."/>
            <person name="Kuroiwa T."/>
        </authorList>
    </citation>
    <scope>NUCLEOTIDE SEQUENCE [LARGE SCALE GENOMIC DNA]</scope>
    <source>
        <strain evidence="13 14">10D</strain>
    </source>
</reference>
<dbReference type="InterPro" id="IPR038770">
    <property type="entry name" value="Na+/solute_symporter_sf"/>
</dbReference>
<dbReference type="InterPro" id="IPR036291">
    <property type="entry name" value="NAD(P)-bd_dom_sf"/>
</dbReference>
<dbReference type="EMBL" id="AP006501">
    <property type="protein sequence ID" value="BAM82841.1"/>
    <property type="molecule type" value="Genomic_DNA"/>
</dbReference>
<evidence type="ECO:0000256" key="4">
    <source>
        <dbReference type="ARBA" id="ARBA00022538"/>
    </source>
</evidence>
<keyword evidence="2" id="KW-0813">Transport</keyword>
<dbReference type="PANTHER" id="PTHR46157:SF4">
    <property type="entry name" value="K(+) EFFLUX ANTIPORTER 3, CHLOROPLASTIC"/>
    <property type="match status" value="1"/>
</dbReference>
<dbReference type="Proteomes" id="UP000007014">
    <property type="component" value="Chromosome 19"/>
</dbReference>
<comment type="subcellular location">
    <subcellularLocation>
        <location evidence="1">Endomembrane system</location>
        <topology evidence="1">Multi-pass membrane protein</topology>
    </subcellularLocation>
</comment>
<dbReference type="InterPro" id="IPR003148">
    <property type="entry name" value="RCK_N"/>
</dbReference>
<dbReference type="AlphaFoldDB" id="M1UWZ0"/>
<reference evidence="13 14" key="2">
    <citation type="journal article" date="2007" name="BMC Biol.">
        <title>A 100%-complete sequence reveals unusually simple genomic features in the hot-spring red alga Cyanidioschyzon merolae.</title>
        <authorList>
            <person name="Nozaki H."/>
            <person name="Takano H."/>
            <person name="Misumi O."/>
            <person name="Terasawa K."/>
            <person name="Matsuzaki M."/>
            <person name="Maruyama S."/>
            <person name="Nishida K."/>
            <person name="Yagisawa F."/>
            <person name="Yoshida Y."/>
            <person name="Fujiwara T."/>
            <person name="Takio S."/>
            <person name="Tamura K."/>
            <person name="Chung S.J."/>
            <person name="Nakamura S."/>
            <person name="Kuroiwa H."/>
            <person name="Tanaka K."/>
            <person name="Sato N."/>
            <person name="Kuroiwa T."/>
        </authorList>
    </citation>
    <scope>NUCLEOTIDE SEQUENCE [LARGE SCALE GENOMIC DNA]</scope>
    <source>
        <strain evidence="13 14">10D</strain>
    </source>
</reference>
<dbReference type="InterPro" id="IPR006153">
    <property type="entry name" value="Cation/H_exchanger_TM"/>
</dbReference>
<dbReference type="Gene3D" id="1.20.1530.20">
    <property type="match status" value="1"/>
</dbReference>
<feature type="domain" description="RCK N-terminal" evidence="12">
    <location>
        <begin position="606"/>
        <end position="723"/>
    </location>
</feature>
<keyword evidence="8" id="KW-0406">Ion transport</keyword>
<dbReference type="Gene3D" id="3.40.50.720">
    <property type="entry name" value="NAD(P)-binding Rossmann-like Domain"/>
    <property type="match status" value="1"/>
</dbReference>
<evidence type="ECO:0000256" key="8">
    <source>
        <dbReference type="ARBA" id="ARBA00023065"/>
    </source>
</evidence>
<evidence type="ECO:0000313" key="13">
    <source>
        <dbReference type="EMBL" id="BAM82841.1"/>
    </source>
</evidence>
<feature type="transmembrane region" description="Helical" evidence="11">
    <location>
        <begin position="104"/>
        <end position="121"/>
    </location>
</feature>
<evidence type="ECO:0000256" key="2">
    <source>
        <dbReference type="ARBA" id="ARBA00022448"/>
    </source>
</evidence>
<evidence type="ECO:0000256" key="10">
    <source>
        <dbReference type="SAM" id="MobiDB-lite"/>
    </source>
</evidence>
<keyword evidence="3" id="KW-0050">Antiport</keyword>
<dbReference type="GO" id="GO:0012505">
    <property type="term" value="C:endomembrane system"/>
    <property type="evidence" value="ECO:0007669"/>
    <property type="project" value="UniProtKB-SubCell"/>
</dbReference>
<dbReference type="Pfam" id="PF00999">
    <property type="entry name" value="Na_H_Exchanger"/>
    <property type="match status" value="1"/>
</dbReference>
<dbReference type="KEGG" id="cme:CYME_CMS232C"/>